<dbReference type="EMBL" id="NGUO01000002">
    <property type="protein sequence ID" value="OWS72649.1"/>
    <property type="molecule type" value="Genomic_DNA"/>
</dbReference>
<feature type="region of interest" description="Disordered" evidence="1">
    <location>
        <begin position="1"/>
        <end position="21"/>
    </location>
</feature>
<name>A0A254Q1G1_9BURK</name>
<sequence>MYSQEFFDRQPTYDEDPEAPFDKNGMEYIEELEADPSENAKPKNHLLFIFLDEYKRDLINKLLIICSSLVKHFDGLHKPDFIILNLYTKQMLCVGFGRKNRIFAYDPMYEPLIDFFGLTGSGRDSKYLDRFMEHDCYEAVRDFAQALATLSEAMFDWDHLPHNPEMLEIALDEGAKSDDLYYVEDDEDGYTKEDLEGYIEEYADAQRRQDEAMKVIRIFFPAHDWWELNTGDY</sequence>
<dbReference type="AlphaFoldDB" id="A0A254Q1G1"/>
<feature type="compositionally biased region" description="Basic and acidic residues" evidence="1">
    <location>
        <begin position="1"/>
        <end position="12"/>
    </location>
</feature>
<dbReference type="Proteomes" id="UP000198104">
    <property type="component" value="Unassembled WGS sequence"/>
</dbReference>
<evidence type="ECO:0000256" key="1">
    <source>
        <dbReference type="SAM" id="MobiDB-lite"/>
    </source>
</evidence>
<evidence type="ECO:0000313" key="3">
    <source>
        <dbReference type="Proteomes" id="UP000198104"/>
    </source>
</evidence>
<proteinExistence type="predicted"/>
<evidence type="ECO:0000313" key="2">
    <source>
        <dbReference type="EMBL" id="OWS72649.1"/>
    </source>
</evidence>
<keyword evidence="3" id="KW-1185">Reference proteome</keyword>
<reference evidence="2 3" key="1">
    <citation type="submission" date="2017-05" db="EMBL/GenBank/DDBJ databases">
        <title>Polynucleobacter sp. MWH-K35W1 isolated from the permanently anoxic monimolimnion of a meromictic lake.</title>
        <authorList>
            <person name="Hahn M.W."/>
        </authorList>
    </citation>
    <scope>NUCLEOTIDE SEQUENCE [LARGE SCALE GENOMIC DNA]</scope>
    <source>
        <strain evidence="2 3">MWH-K35W1</strain>
    </source>
</reference>
<dbReference type="RefSeq" id="WP_088526738.1">
    <property type="nucleotide sequence ID" value="NZ_NGUO01000002.1"/>
</dbReference>
<gene>
    <name evidence="2" type="ORF">CBI30_02545</name>
</gene>
<organism evidence="2 3">
    <name type="scientific">Polynucleobacter aenigmaticus</name>
    <dbReference type="NCBI Taxonomy" id="1743164"/>
    <lineage>
        <taxon>Bacteria</taxon>
        <taxon>Pseudomonadati</taxon>
        <taxon>Pseudomonadota</taxon>
        <taxon>Betaproteobacteria</taxon>
        <taxon>Burkholderiales</taxon>
        <taxon>Burkholderiaceae</taxon>
        <taxon>Polynucleobacter</taxon>
    </lineage>
</organism>
<protein>
    <submittedName>
        <fullName evidence="2">Uncharacterized protein</fullName>
    </submittedName>
</protein>
<comment type="caution">
    <text evidence="2">The sequence shown here is derived from an EMBL/GenBank/DDBJ whole genome shotgun (WGS) entry which is preliminary data.</text>
</comment>
<accession>A0A254Q1G1</accession>